<evidence type="ECO:0000256" key="3">
    <source>
        <dbReference type="ARBA" id="ARBA00022491"/>
    </source>
</evidence>
<keyword evidence="6" id="KW-0804">Transcription</keyword>
<dbReference type="Proteomes" id="UP000183967">
    <property type="component" value="Unassembled WGS sequence"/>
</dbReference>
<dbReference type="EMBL" id="FQXO01000048">
    <property type="protein sequence ID" value="SHH69926.1"/>
    <property type="molecule type" value="Genomic_DNA"/>
</dbReference>
<comment type="similarity">
    <text evidence="1">Belongs to the FlgM family.</text>
</comment>
<sequence length="96" mass="11266">MKIINNNIYKALQLYNNQKQIKNVKTSAKIKKRDKLSLSNKAIEYQIAMKALKNVPDIRKDKVEEIKRQIETKAYKIDSGKIVEKMFENVNIDKKV</sequence>
<evidence type="ECO:0000256" key="2">
    <source>
        <dbReference type="ARBA" id="ARBA00017823"/>
    </source>
</evidence>
<evidence type="ECO:0000256" key="6">
    <source>
        <dbReference type="ARBA" id="ARBA00023163"/>
    </source>
</evidence>
<dbReference type="InterPro" id="IPR035890">
    <property type="entry name" value="Anti-sigma-28_factor_FlgM_sf"/>
</dbReference>
<evidence type="ECO:0000313" key="9">
    <source>
        <dbReference type="Proteomes" id="UP000183967"/>
    </source>
</evidence>
<evidence type="ECO:0000256" key="5">
    <source>
        <dbReference type="ARBA" id="ARBA00023015"/>
    </source>
</evidence>
<keyword evidence="5" id="KW-0805">Transcription regulation</keyword>
<dbReference type="GO" id="GO:0044781">
    <property type="term" value="P:bacterial-type flagellum organization"/>
    <property type="evidence" value="ECO:0007669"/>
    <property type="project" value="UniProtKB-KW"/>
</dbReference>
<gene>
    <name evidence="8" type="ORF">SAMN02745135_01730</name>
</gene>
<dbReference type="Pfam" id="PF04316">
    <property type="entry name" value="FlgM"/>
    <property type="match status" value="1"/>
</dbReference>
<proteinExistence type="inferred from homology"/>
<evidence type="ECO:0000313" key="8">
    <source>
        <dbReference type="EMBL" id="SHH69926.1"/>
    </source>
</evidence>
<evidence type="ECO:0000256" key="1">
    <source>
        <dbReference type="ARBA" id="ARBA00005322"/>
    </source>
</evidence>
<accession>A0A1M5V3Z5</accession>
<keyword evidence="9" id="KW-1185">Reference proteome</keyword>
<dbReference type="GO" id="GO:0045892">
    <property type="term" value="P:negative regulation of DNA-templated transcription"/>
    <property type="evidence" value="ECO:0007669"/>
    <property type="project" value="InterPro"/>
</dbReference>
<evidence type="ECO:0000256" key="4">
    <source>
        <dbReference type="ARBA" id="ARBA00022795"/>
    </source>
</evidence>
<keyword evidence="4" id="KW-1005">Bacterial flagellum biogenesis</keyword>
<protein>
    <recommendedName>
        <fullName evidence="2">Negative regulator of flagellin synthesis</fullName>
    </recommendedName>
</protein>
<organism evidence="8 9">
    <name type="scientific">Caloranaerobacter azorensis DSM 13643</name>
    <dbReference type="NCBI Taxonomy" id="1121264"/>
    <lineage>
        <taxon>Bacteria</taxon>
        <taxon>Bacillati</taxon>
        <taxon>Bacillota</taxon>
        <taxon>Tissierellia</taxon>
        <taxon>Tissierellales</taxon>
        <taxon>Thermohalobacteraceae</taxon>
        <taxon>Caloranaerobacter</taxon>
    </lineage>
</organism>
<feature type="domain" description="Anti-sigma-28 factor FlgM C-terminal" evidence="7">
    <location>
        <begin position="34"/>
        <end position="87"/>
    </location>
</feature>
<name>A0A1M5V3Z5_9FIRM</name>
<dbReference type="InterPro" id="IPR007412">
    <property type="entry name" value="FlgM"/>
</dbReference>
<dbReference type="RefSeq" id="WP_073196999.1">
    <property type="nucleotide sequence ID" value="NZ_FQXO01000048.1"/>
</dbReference>
<reference evidence="9" key="1">
    <citation type="submission" date="2016-11" db="EMBL/GenBank/DDBJ databases">
        <authorList>
            <person name="Varghese N."/>
            <person name="Submissions S."/>
        </authorList>
    </citation>
    <scope>NUCLEOTIDE SEQUENCE [LARGE SCALE GENOMIC DNA]</scope>
    <source>
        <strain evidence="9">DSM 13643</strain>
    </source>
</reference>
<dbReference type="SUPFAM" id="SSF101498">
    <property type="entry name" value="Anti-sigma factor FlgM"/>
    <property type="match status" value="1"/>
</dbReference>
<evidence type="ECO:0000259" key="7">
    <source>
        <dbReference type="Pfam" id="PF04316"/>
    </source>
</evidence>
<dbReference type="InterPro" id="IPR031316">
    <property type="entry name" value="FlgM_C"/>
</dbReference>
<keyword evidence="3" id="KW-0678">Repressor</keyword>
<dbReference type="NCBIfam" id="TIGR03824">
    <property type="entry name" value="FlgM_jcvi"/>
    <property type="match status" value="1"/>
</dbReference>
<dbReference type="AlphaFoldDB" id="A0A1M5V3Z5"/>
<dbReference type="OrthoDB" id="2112849at2"/>